<evidence type="ECO:0000259" key="3">
    <source>
        <dbReference type="Pfam" id="PF04676"/>
    </source>
</evidence>
<organism evidence="5 6">
    <name type="scientific">Myxozyma melibiosi</name>
    <dbReference type="NCBI Taxonomy" id="54550"/>
    <lineage>
        <taxon>Eukaryota</taxon>
        <taxon>Fungi</taxon>
        <taxon>Dikarya</taxon>
        <taxon>Ascomycota</taxon>
        <taxon>Saccharomycotina</taxon>
        <taxon>Lipomycetes</taxon>
        <taxon>Lipomycetales</taxon>
        <taxon>Lipomycetaceae</taxon>
        <taxon>Myxozyma</taxon>
    </lineage>
</organism>
<proteinExistence type="inferred from homology"/>
<dbReference type="Pfam" id="PF04676">
    <property type="entry name" value="CwfJ_C_2"/>
    <property type="match status" value="1"/>
</dbReference>
<sequence>MDGAAAEEENSGSGFDFGSFAGEAERSKREPKRTVFNRPAKKPTDPYFVRTAADELQVPEKSRSPSPAPSIEPHPQSQSQSQPETAEDNNPIVTETTLNKMKAAYMKAKLRKAANAADLEQEYNAALESFNHRTGRGSSNTGGNRVEVLSMMDTRGVLSAPSKPEDEMTIAEMVAEEKRSRGFAPGSSSSEGRKLADRIGHDKLFKDDLEYMDENAEKLARRISKKQIDLKNTAIDEVHKLNHILDTCPLCHKDSAPPIAPVVAMGTRVYLSLPTMPQLSPGAASIVPIAHRRSSLECDDDEWDEIRNFMKCLARMYHSQKRGVLFYENAANMSRRRHASIEAVPMPYELASTASAYFREAILSSDEEWSSHQKIINTLERATKGGLGKRAFRQSLVKEAPYFHVWFTLDGGYGHIIEDADRWPTGDLFAREVIGGMLELEPDVIKRQSRWKREPDPRMKGFRQMWDKFDWTKQLQDPEAETKF</sequence>
<dbReference type="GeneID" id="90035800"/>
<dbReference type="RefSeq" id="XP_064771614.1">
    <property type="nucleotide sequence ID" value="XM_064910288.1"/>
</dbReference>
<dbReference type="InterPro" id="IPR040194">
    <property type="entry name" value="Cwf19-like"/>
</dbReference>
<evidence type="ECO:0000256" key="1">
    <source>
        <dbReference type="ARBA" id="ARBA00006795"/>
    </source>
</evidence>
<dbReference type="SUPFAM" id="SSF54197">
    <property type="entry name" value="HIT-like"/>
    <property type="match status" value="1"/>
</dbReference>
<dbReference type="PANTHER" id="PTHR12072">
    <property type="entry name" value="CWF19, CELL CYCLE CONTROL PROTEIN"/>
    <property type="match status" value="1"/>
</dbReference>
<accession>A0ABR1FFE9</accession>
<dbReference type="InterPro" id="IPR036265">
    <property type="entry name" value="HIT-like_sf"/>
</dbReference>
<feature type="region of interest" description="Disordered" evidence="2">
    <location>
        <begin position="1"/>
        <end position="94"/>
    </location>
</feature>
<keyword evidence="6" id="KW-1185">Reference proteome</keyword>
<dbReference type="Pfam" id="PF04677">
    <property type="entry name" value="CwfJ_C_1"/>
    <property type="match status" value="1"/>
</dbReference>
<comment type="similarity">
    <text evidence="1">Belongs to the CWF19 family.</text>
</comment>
<evidence type="ECO:0000313" key="6">
    <source>
        <dbReference type="Proteomes" id="UP001498771"/>
    </source>
</evidence>
<evidence type="ECO:0000313" key="5">
    <source>
        <dbReference type="EMBL" id="KAK7208581.1"/>
    </source>
</evidence>
<feature type="compositionally biased region" description="Low complexity" evidence="2">
    <location>
        <begin position="11"/>
        <end position="22"/>
    </location>
</feature>
<comment type="caution">
    <text evidence="5">The sequence shown here is derived from an EMBL/GenBank/DDBJ whole genome shotgun (WGS) entry which is preliminary data.</text>
</comment>
<reference evidence="5 6" key="1">
    <citation type="submission" date="2024-03" db="EMBL/GenBank/DDBJ databases">
        <title>Genome-scale model development and genomic sequencing of the oleaginous clade Lipomyces.</title>
        <authorList>
            <consortium name="Lawrence Berkeley National Laboratory"/>
            <person name="Czajka J.J."/>
            <person name="Han Y."/>
            <person name="Kim J."/>
            <person name="Mondo S.J."/>
            <person name="Hofstad B.A."/>
            <person name="Robles A."/>
            <person name="Haridas S."/>
            <person name="Riley R."/>
            <person name="LaButti K."/>
            <person name="Pangilinan J."/>
            <person name="Andreopoulos W."/>
            <person name="Lipzen A."/>
            <person name="Yan J."/>
            <person name="Wang M."/>
            <person name="Ng V."/>
            <person name="Grigoriev I.V."/>
            <person name="Spatafora J.W."/>
            <person name="Magnuson J.K."/>
            <person name="Baker S.E."/>
            <person name="Pomraning K.R."/>
        </authorList>
    </citation>
    <scope>NUCLEOTIDE SEQUENCE [LARGE SCALE GENOMIC DNA]</scope>
    <source>
        <strain evidence="5 6">Phaff 52-87</strain>
    </source>
</reference>
<dbReference type="InterPro" id="IPR006768">
    <property type="entry name" value="Cwf19-like_C_dom-1"/>
</dbReference>
<dbReference type="PANTHER" id="PTHR12072:SF5">
    <property type="entry name" value="CWF19-LIKE PROTEIN 2"/>
    <property type="match status" value="1"/>
</dbReference>
<name>A0ABR1FFE9_9ASCO</name>
<feature type="compositionally biased region" description="Low complexity" evidence="2">
    <location>
        <begin position="73"/>
        <end position="83"/>
    </location>
</feature>
<evidence type="ECO:0000256" key="2">
    <source>
        <dbReference type="SAM" id="MobiDB-lite"/>
    </source>
</evidence>
<evidence type="ECO:0000259" key="4">
    <source>
        <dbReference type="Pfam" id="PF04677"/>
    </source>
</evidence>
<dbReference type="Proteomes" id="UP001498771">
    <property type="component" value="Unassembled WGS sequence"/>
</dbReference>
<dbReference type="InterPro" id="IPR006767">
    <property type="entry name" value="Cwf19-like_C_dom-2"/>
</dbReference>
<feature type="compositionally biased region" description="Acidic residues" evidence="2">
    <location>
        <begin position="1"/>
        <end position="10"/>
    </location>
</feature>
<protein>
    <submittedName>
        <fullName evidence="5">CwfJ C-terminus 1-domain-containing protein-like protein</fullName>
    </submittedName>
</protein>
<gene>
    <name evidence="5" type="ORF">BZA70DRAFT_234230</name>
</gene>
<dbReference type="EMBL" id="JBBJBU010000001">
    <property type="protein sequence ID" value="KAK7208581.1"/>
    <property type="molecule type" value="Genomic_DNA"/>
</dbReference>
<feature type="domain" description="Cwf19-like protein C-terminal" evidence="3">
    <location>
        <begin position="368"/>
        <end position="472"/>
    </location>
</feature>
<feature type="domain" description="Cwf19-like C-terminal" evidence="4">
    <location>
        <begin position="237"/>
        <end position="359"/>
    </location>
</feature>